<evidence type="ECO:0000313" key="5">
    <source>
        <dbReference type="EMBL" id="TGK06583.1"/>
    </source>
</evidence>
<evidence type="ECO:0000256" key="2">
    <source>
        <dbReference type="SAM" id="Phobius"/>
    </source>
</evidence>
<gene>
    <name evidence="5" type="ORF">EHO59_00110</name>
</gene>
<feature type="signal peptide" evidence="3">
    <location>
        <begin position="1"/>
        <end position="29"/>
    </location>
</feature>
<name>A0A4R9G5C9_9LEPT</name>
<reference evidence="5" key="1">
    <citation type="journal article" date="2019" name="PLoS Negl. Trop. Dis.">
        <title>Revisiting the worldwide diversity of Leptospira species in the environment.</title>
        <authorList>
            <person name="Vincent A.T."/>
            <person name="Schiettekatte O."/>
            <person name="Bourhy P."/>
            <person name="Veyrier F.J."/>
            <person name="Picardeau M."/>
        </authorList>
    </citation>
    <scope>NUCLEOTIDE SEQUENCE [LARGE SCALE GENOMIC DNA]</scope>
    <source>
        <strain evidence="5">SSS9</strain>
    </source>
</reference>
<dbReference type="SMART" id="SM00331">
    <property type="entry name" value="PP2C_SIG"/>
    <property type="match status" value="1"/>
</dbReference>
<keyword evidence="2" id="KW-1133">Transmembrane helix</keyword>
<dbReference type="PANTHER" id="PTHR43156">
    <property type="entry name" value="STAGE II SPORULATION PROTEIN E-RELATED"/>
    <property type="match status" value="1"/>
</dbReference>
<dbReference type="Gene3D" id="3.60.40.10">
    <property type="entry name" value="PPM-type phosphatase domain"/>
    <property type="match status" value="1"/>
</dbReference>
<dbReference type="SUPFAM" id="SSF81606">
    <property type="entry name" value="PP2C-like"/>
    <property type="match status" value="1"/>
</dbReference>
<accession>A0A4R9G5C9</accession>
<keyword evidence="6" id="KW-1185">Reference proteome</keyword>
<evidence type="ECO:0000256" key="3">
    <source>
        <dbReference type="SAM" id="SignalP"/>
    </source>
</evidence>
<feature type="domain" description="PPM-type phosphatase" evidence="4">
    <location>
        <begin position="476"/>
        <end position="692"/>
    </location>
</feature>
<organism evidence="5 6">
    <name type="scientific">Leptospira semungkisensis</name>
    <dbReference type="NCBI Taxonomy" id="2484985"/>
    <lineage>
        <taxon>Bacteria</taxon>
        <taxon>Pseudomonadati</taxon>
        <taxon>Spirochaetota</taxon>
        <taxon>Spirochaetia</taxon>
        <taxon>Leptospirales</taxon>
        <taxon>Leptospiraceae</taxon>
        <taxon>Leptospira</taxon>
    </lineage>
</organism>
<dbReference type="OrthoDB" id="311592at2"/>
<dbReference type="AlphaFoldDB" id="A0A4R9G5C9"/>
<dbReference type="Pfam" id="PF07228">
    <property type="entry name" value="SpoIIE"/>
    <property type="match status" value="1"/>
</dbReference>
<feature type="transmembrane region" description="Helical" evidence="2">
    <location>
        <begin position="323"/>
        <end position="348"/>
    </location>
</feature>
<protein>
    <submittedName>
        <fullName evidence="5">Serine/threonine-protein phosphatase</fullName>
    </submittedName>
</protein>
<dbReference type="GO" id="GO:0016791">
    <property type="term" value="F:phosphatase activity"/>
    <property type="evidence" value="ECO:0007669"/>
    <property type="project" value="TreeGrafter"/>
</dbReference>
<keyword evidence="3" id="KW-0732">Signal</keyword>
<dbReference type="PANTHER" id="PTHR43156:SF2">
    <property type="entry name" value="STAGE II SPORULATION PROTEIN E"/>
    <property type="match status" value="1"/>
</dbReference>
<dbReference type="InterPro" id="IPR001932">
    <property type="entry name" value="PPM-type_phosphatase-like_dom"/>
</dbReference>
<evidence type="ECO:0000313" key="6">
    <source>
        <dbReference type="Proteomes" id="UP000297453"/>
    </source>
</evidence>
<keyword evidence="2" id="KW-0472">Membrane</keyword>
<feature type="transmembrane region" description="Helical" evidence="2">
    <location>
        <begin position="205"/>
        <end position="227"/>
    </location>
</feature>
<sequence length="697" mass="78687">MKTKTNWKRLVSGSVLSLCGIALCFGLEAQEPKTLTTKWDPAHGPYELSDWVFTQLPIGSPLTRAFAFEKFQDPNLKDLKSNSLNAPILSPSRIGEMDRFDKDSAYVFLHSIKKKKEDEDILLSAYIPFCPSRCFFSVQSKGPNETIVPSELWESSKPRIVPIASQSEEIVLALSLFPFEGPRNIMGNPILGTVSEIQTVYLLKALRVLLFSVLELFSFVFFAFIYIRRRSDKFNLSFALLNLSMAIWYPSYEGWTQYLVDSPWTWVIFGYSLGAFLPILFYEFTIGIFQAPVGRFGRLLQFLFILLTIWPTLEFAITGGHAYFGKIAFQTFLIVLVFFYGNTLYIFYRYRRSSVLSYPWVVSGLILVAISSFYTVLSFAGFSKSQPWVNESFLGLTLLFSLALAKRYAEVFRALEKSQLKLKLLNESLESKVVERTRIIELQKAELIQKGRILEKDLSIAGKIQNALLPRELPVISNVSISYRYLPMMEVGGDLLDVLYDPKTNCLGMFIGDVTGHGVSAALLASMLKMTLGEWSKRLQDPSSLLLHIREQFEGKLDGHFITATLVTLDLNNGHALIANAGHPECLVLRKQGLVEFYRPKGVAIYEAIPTTYQTEAVELSPGDKIVLYTDGIPDSRNSNGEFFGEDRLADLFKRNSESPPETLCDFVIKGVQSFQGESHLQDDMALLVVEFLGKPE</sequence>
<dbReference type="InterPro" id="IPR052016">
    <property type="entry name" value="Bact_Sigma-Reg"/>
</dbReference>
<feature type="chain" id="PRO_5020678186" evidence="3">
    <location>
        <begin position="30"/>
        <end position="697"/>
    </location>
</feature>
<feature type="transmembrane region" description="Helical" evidence="2">
    <location>
        <begin position="360"/>
        <end position="382"/>
    </location>
</feature>
<dbReference type="Proteomes" id="UP000297453">
    <property type="component" value="Unassembled WGS sequence"/>
</dbReference>
<feature type="transmembrane region" description="Helical" evidence="2">
    <location>
        <begin position="234"/>
        <end position="252"/>
    </location>
</feature>
<dbReference type="InterPro" id="IPR036457">
    <property type="entry name" value="PPM-type-like_dom_sf"/>
</dbReference>
<comment type="caution">
    <text evidence="5">The sequence shown here is derived from an EMBL/GenBank/DDBJ whole genome shotgun (WGS) entry which is preliminary data.</text>
</comment>
<feature type="transmembrane region" description="Helical" evidence="2">
    <location>
        <begin position="264"/>
        <end position="284"/>
    </location>
</feature>
<feature type="transmembrane region" description="Helical" evidence="2">
    <location>
        <begin position="296"/>
        <end position="317"/>
    </location>
</feature>
<evidence type="ECO:0000256" key="1">
    <source>
        <dbReference type="ARBA" id="ARBA00022801"/>
    </source>
</evidence>
<dbReference type="EMBL" id="RQEP01000005">
    <property type="protein sequence ID" value="TGK06583.1"/>
    <property type="molecule type" value="Genomic_DNA"/>
</dbReference>
<evidence type="ECO:0000259" key="4">
    <source>
        <dbReference type="SMART" id="SM00331"/>
    </source>
</evidence>
<keyword evidence="2" id="KW-0812">Transmembrane</keyword>
<keyword evidence="1" id="KW-0378">Hydrolase</keyword>
<proteinExistence type="predicted"/>
<dbReference type="RefSeq" id="WP_135583567.1">
    <property type="nucleotide sequence ID" value="NZ_RQEP01000005.1"/>
</dbReference>